<reference evidence="3" key="1">
    <citation type="journal article" date="2014" name="Front. Microbiol.">
        <title>High frequency of phylogenetically diverse reductive dehalogenase-homologous genes in deep subseafloor sedimentary metagenomes.</title>
        <authorList>
            <person name="Kawai M."/>
            <person name="Futagami T."/>
            <person name="Toyoda A."/>
            <person name="Takaki Y."/>
            <person name="Nishi S."/>
            <person name="Hori S."/>
            <person name="Arai W."/>
            <person name="Tsubouchi T."/>
            <person name="Morono Y."/>
            <person name="Uchiyama I."/>
            <person name="Ito T."/>
            <person name="Fujiyama A."/>
            <person name="Inagaki F."/>
            <person name="Takami H."/>
        </authorList>
    </citation>
    <scope>NUCLEOTIDE SEQUENCE</scope>
    <source>
        <strain evidence="3">Expedition CK06-06</strain>
    </source>
</reference>
<dbReference type="InterPro" id="IPR036291">
    <property type="entry name" value="NAD(P)-bd_dom_sf"/>
</dbReference>
<dbReference type="PANTHER" id="PTHR11606">
    <property type="entry name" value="GLUTAMATE DEHYDROGENASE"/>
    <property type="match status" value="1"/>
</dbReference>
<dbReference type="SUPFAM" id="SSF51735">
    <property type="entry name" value="NAD(P)-binding Rossmann-fold domains"/>
    <property type="match status" value="1"/>
</dbReference>
<feature type="non-terminal residue" evidence="3">
    <location>
        <position position="367"/>
    </location>
</feature>
<dbReference type="Pfam" id="PF00208">
    <property type="entry name" value="ELFV_dehydrog"/>
    <property type="match status" value="1"/>
</dbReference>
<feature type="non-terminal residue" evidence="3">
    <location>
        <position position="1"/>
    </location>
</feature>
<evidence type="ECO:0000313" key="3">
    <source>
        <dbReference type="EMBL" id="GAF80289.1"/>
    </source>
</evidence>
<gene>
    <name evidence="3" type="ORF">S01H1_16261</name>
</gene>
<dbReference type="GO" id="GO:0004352">
    <property type="term" value="F:glutamate dehydrogenase (NAD+) activity"/>
    <property type="evidence" value="ECO:0007669"/>
    <property type="project" value="TreeGrafter"/>
</dbReference>
<accession>X0SGZ9</accession>
<feature type="domain" description="Glutamate/phenylalanine/leucine/valine/L-tryptophan dehydrogenase C-terminal" evidence="2">
    <location>
        <begin position="136"/>
        <end position="367"/>
    </location>
</feature>
<dbReference type="InterPro" id="IPR006096">
    <property type="entry name" value="Glu/Leu/Phe/Val/Trp_DH_C"/>
</dbReference>
<dbReference type="AlphaFoldDB" id="X0SGZ9"/>
<dbReference type="Gene3D" id="3.40.50.720">
    <property type="entry name" value="NAD(P)-binding Rossmann-like Domain"/>
    <property type="match status" value="1"/>
</dbReference>
<proteinExistence type="predicted"/>
<comment type="caution">
    <text evidence="3">The sequence shown here is derived from an EMBL/GenBank/DDBJ whole genome shotgun (WGS) entry which is preliminary data.</text>
</comment>
<organism evidence="3">
    <name type="scientific">marine sediment metagenome</name>
    <dbReference type="NCBI Taxonomy" id="412755"/>
    <lineage>
        <taxon>unclassified sequences</taxon>
        <taxon>metagenomes</taxon>
        <taxon>ecological metagenomes</taxon>
    </lineage>
</organism>
<name>X0SGZ9_9ZZZZ</name>
<evidence type="ECO:0000259" key="2">
    <source>
        <dbReference type="SMART" id="SM00839"/>
    </source>
</evidence>
<dbReference type="PANTHER" id="PTHR11606:SF39">
    <property type="entry name" value="GLUTAMATE_PHENYLALANINE_LEUCINE_VALINE_L-TRYPTOPHAN DEHYDROGENASE C-TERMINAL DOMAIN-CONTAINING PROTEIN"/>
    <property type="match status" value="1"/>
</dbReference>
<dbReference type="EMBL" id="BARS01008541">
    <property type="protein sequence ID" value="GAF80289.1"/>
    <property type="molecule type" value="Genomic_DNA"/>
</dbReference>
<protein>
    <recommendedName>
        <fullName evidence="2">Glutamate/phenylalanine/leucine/valine/L-tryptophan dehydrogenase C-terminal domain-containing protein</fullName>
    </recommendedName>
</protein>
<evidence type="ECO:0000256" key="1">
    <source>
        <dbReference type="ARBA" id="ARBA00023002"/>
    </source>
</evidence>
<dbReference type="GO" id="GO:0006538">
    <property type="term" value="P:L-glutamate catabolic process"/>
    <property type="evidence" value="ECO:0007669"/>
    <property type="project" value="TreeGrafter"/>
</dbReference>
<keyword evidence="1" id="KW-0560">Oxidoreductase</keyword>
<dbReference type="SMART" id="SM00839">
    <property type="entry name" value="ELFV_dehydrog"/>
    <property type="match status" value="1"/>
</dbReference>
<sequence>TIICTTQDEYTINTNTLFREVFVLAHTQHLKNKDIYEGGSKLTVVLDAEDCDSPESVTQRLYKAQYGINNAFLDIFVTENGHAKNPRVVDYYGEDEPIEQGPDENMHDSMIEHIAMQSVKRGYILGIGIMSSKRVGINHKEYGVTSRGVVKFADIAMKELGVDIYKDAFTVKFTGGTNGDVAGNCIRLLLDRCPQAQIQSIVDGTAGLFDPDGADRGELDRLVLKSDLDHFTPEALHPGGFMLFQRERRKDGLRELHRKVIRTDSGVEEHWITADEFHREVDDLVFSVSADLFLPCGGRPETIDGNNWNRLFAGDGTPTARVITEGANSFISPEARVEIQKRGVVVIRDASANKCGVISSSYEIIGN</sequence>